<sequence length="565" mass="65541">MNLLVMQAAFLTCFANHLNQLLHNAIDASKLIYCTNDESLLNYLKDIPKVIHDQGVEMQYKHSASIKYEVYILLIKHLDYLESLSKDRAWNSRAKFVIIVEIASEELLHLLRKLYVYNVVVLAGFSGDALTYFPYDEEDVYATNSTFVPVNQIYFPEKIPKTWRNTTLSVLVVKLPPYIIDVEARTGLELKLVEEIFVPKLKLKMEYVDMKEYWGFKFPNGSYNKLKKMILNKEGDFGVGSFHVRQYESIEDFDVTYPYLMDSIVWIVPTAPIKVQWITIVDVFPKSTWFLILSVLLILSCFWVLLSKYAIYENSYYSVCFNSFCIPIRMILMQLSNKPIKSQSNKLIFVSTWLFMSVISILWQAHLIIFLTYNIHEHQVHTPKDIIKYRLRIRIPNTIAQTFLDSHCPTGDYFYKNNKPGLLNLTVLDEVAYGKDTATTFNLKTAQYLMPAYLNEDGEDLLYIIERVIMSEGVVMFFTKGHPVYQSVSEILLQARAGGLIKHLEDSFYYTQNRTKKHKDIFGISSLNLKHVKGIFLLYFIGNLLAAAAFVLEIIYPTISSKHRL</sequence>
<evidence type="ECO:0000256" key="5">
    <source>
        <dbReference type="ARBA" id="ARBA00023136"/>
    </source>
</evidence>
<evidence type="ECO:0000256" key="6">
    <source>
        <dbReference type="ARBA" id="ARBA00023170"/>
    </source>
</evidence>
<gene>
    <name evidence="10" type="primary">LOC108562296</name>
</gene>
<keyword evidence="6" id="KW-0675">Receptor</keyword>
<accession>A0ABM1MNC6</accession>
<keyword evidence="9" id="KW-1185">Reference proteome</keyword>
<evidence type="ECO:0000313" key="10">
    <source>
        <dbReference type="RefSeq" id="XP_017776076.1"/>
    </source>
</evidence>
<evidence type="ECO:0000256" key="7">
    <source>
        <dbReference type="ARBA" id="ARBA00023180"/>
    </source>
</evidence>
<feature type="transmembrane region" description="Helical" evidence="8">
    <location>
        <begin position="315"/>
        <end position="335"/>
    </location>
</feature>
<name>A0ABM1MNC6_NICVS</name>
<evidence type="ECO:0000256" key="2">
    <source>
        <dbReference type="ARBA" id="ARBA00022475"/>
    </source>
</evidence>
<proteinExistence type="predicted"/>
<feature type="transmembrane region" description="Helical" evidence="8">
    <location>
        <begin position="347"/>
        <end position="371"/>
    </location>
</feature>
<evidence type="ECO:0000256" key="8">
    <source>
        <dbReference type="SAM" id="Phobius"/>
    </source>
</evidence>
<feature type="transmembrane region" description="Helical" evidence="8">
    <location>
        <begin position="536"/>
        <end position="559"/>
    </location>
</feature>
<protein>
    <submittedName>
        <fullName evidence="10">Uncharacterized protein LOC108562296</fullName>
    </submittedName>
</protein>
<keyword evidence="3 8" id="KW-0812">Transmembrane</keyword>
<keyword evidence="7" id="KW-0325">Glycoprotein</keyword>
<evidence type="ECO:0000256" key="1">
    <source>
        <dbReference type="ARBA" id="ARBA00004651"/>
    </source>
</evidence>
<evidence type="ECO:0000313" key="9">
    <source>
        <dbReference type="Proteomes" id="UP000695000"/>
    </source>
</evidence>
<evidence type="ECO:0000256" key="4">
    <source>
        <dbReference type="ARBA" id="ARBA00022989"/>
    </source>
</evidence>
<dbReference type="SUPFAM" id="SSF53850">
    <property type="entry name" value="Periplasmic binding protein-like II"/>
    <property type="match status" value="1"/>
</dbReference>
<keyword evidence="2" id="KW-1003">Cell membrane</keyword>
<keyword evidence="4 8" id="KW-1133">Transmembrane helix</keyword>
<dbReference type="Gene3D" id="3.40.190.10">
    <property type="entry name" value="Periplasmic binding protein-like II"/>
    <property type="match status" value="1"/>
</dbReference>
<comment type="subcellular location">
    <subcellularLocation>
        <location evidence="1">Cell membrane</location>
        <topology evidence="1">Multi-pass membrane protein</topology>
    </subcellularLocation>
</comment>
<dbReference type="InterPro" id="IPR052192">
    <property type="entry name" value="Insect_Ionotropic_Sensory_Rcpt"/>
</dbReference>
<dbReference type="GeneID" id="108562296"/>
<dbReference type="RefSeq" id="XP_017776076.1">
    <property type="nucleotide sequence ID" value="XM_017920587.1"/>
</dbReference>
<reference evidence="10" key="1">
    <citation type="submission" date="2025-08" db="UniProtKB">
        <authorList>
            <consortium name="RefSeq"/>
        </authorList>
    </citation>
    <scope>IDENTIFICATION</scope>
    <source>
        <tissue evidence="10">Whole Larva</tissue>
    </source>
</reference>
<dbReference type="Proteomes" id="UP000695000">
    <property type="component" value="Unplaced"/>
</dbReference>
<dbReference type="PANTHER" id="PTHR42643">
    <property type="entry name" value="IONOTROPIC RECEPTOR 20A-RELATED"/>
    <property type="match status" value="1"/>
</dbReference>
<keyword evidence="5 8" id="KW-0472">Membrane</keyword>
<evidence type="ECO:0000256" key="3">
    <source>
        <dbReference type="ARBA" id="ARBA00022692"/>
    </source>
</evidence>
<organism evidence="9 10">
    <name type="scientific">Nicrophorus vespilloides</name>
    <name type="common">Boreal carrion beetle</name>
    <dbReference type="NCBI Taxonomy" id="110193"/>
    <lineage>
        <taxon>Eukaryota</taxon>
        <taxon>Metazoa</taxon>
        <taxon>Ecdysozoa</taxon>
        <taxon>Arthropoda</taxon>
        <taxon>Hexapoda</taxon>
        <taxon>Insecta</taxon>
        <taxon>Pterygota</taxon>
        <taxon>Neoptera</taxon>
        <taxon>Endopterygota</taxon>
        <taxon>Coleoptera</taxon>
        <taxon>Polyphaga</taxon>
        <taxon>Staphyliniformia</taxon>
        <taxon>Silphidae</taxon>
        <taxon>Nicrophorinae</taxon>
        <taxon>Nicrophorus</taxon>
    </lineage>
</organism>
<dbReference type="Gene3D" id="1.10.287.70">
    <property type="match status" value="1"/>
</dbReference>
<dbReference type="PANTHER" id="PTHR42643:SF30">
    <property type="entry name" value="IONOTROPIC RECEPTOR 40A-RELATED"/>
    <property type="match status" value="1"/>
</dbReference>
<feature type="transmembrane region" description="Helical" evidence="8">
    <location>
        <begin position="288"/>
        <end position="306"/>
    </location>
</feature>